<gene>
    <name evidence="1" type="ORF">Aphrodite1_0064</name>
</gene>
<evidence type="ECO:0000313" key="1">
    <source>
        <dbReference type="EMBL" id="AUR80985.1"/>
    </source>
</evidence>
<protein>
    <submittedName>
        <fullName evidence="1">Uncharacterized protein</fullName>
    </submittedName>
</protein>
<keyword evidence="2" id="KW-1185">Reference proteome</keyword>
<reference evidence="2" key="1">
    <citation type="submission" date="2017-12" db="EMBL/GenBank/DDBJ databases">
        <title>Phage resistance in Vibrio sp. unravels a complex metabolic adaptation strategy.</title>
        <authorList>
            <person name="Skliros D."/>
            <person name="Kalatzis P.G."/>
            <person name="Katharios P."/>
            <person name="Flemetakis E."/>
        </authorList>
    </citation>
    <scope>NUCLEOTIDE SEQUENCE [LARGE SCALE GENOMIC DNA]</scope>
</reference>
<sequence length="334" mass="38090">MEYTHHDDNELLDAVAYRIQTAIQNKSGMEDMLGITKLVWALYPFTSDLRFMKDYAFTLSDGYLTVDFPKTKDELHMFNKEPGLYFKAGVDCKIKFHQTFPFNKTFPLKEVTSYKLMTRIYLGEETPNIAFSPEGHYGFPFIGPLRLVGKKFHPGEMHYVLFPLELETTSLKNLPSQMGLSFLKPDPDKPDYITIAKLDAVRLAMIIGSNPENAEFYLEEWFKDPRFPAYSEDSTVTVGDVTLTYPNDQRDLLALKDWKVDFTKALNVKINDDASMSPNTTSPTFSGEQIPAVKKIPQHLLLTQVNLLREHLGLPPVKAKWSVGGDIIDLEEES</sequence>
<organism evidence="1 2">
    <name type="scientific">Vibrio phage Aphrodite1</name>
    <dbReference type="NCBI Taxonomy" id="2070057"/>
    <lineage>
        <taxon>Viruses</taxon>
        <taxon>Duplodnaviria</taxon>
        <taxon>Heunggongvirae</taxon>
        <taxon>Uroviricota</taxon>
        <taxon>Caudoviricetes</taxon>
        <taxon>Chimalliviridae</taxon>
        <taxon>Gorgonvirinae</taxon>
        <taxon>Aphroditevirus</taxon>
        <taxon>Aphroditevirus aphrodite1</taxon>
    </lineage>
</organism>
<dbReference type="OrthoDB" id="22184at10239"/>
<dbReference type="EMBL" id="MG720308">
    <property type="protein sequence ID" value="AUR80985.1"/>
    <property type="molecule type" value="Genomic_DNA"/>
</dbReference>
<accession>A0A2I7QHW0</accession>
<name>A0A2I7QHW0_9CAUD</name>
<evidence type="ECO:0000313" key="2">
    <source>
        <dbReference type="Proteomes" id="UP000240536"/>
    </source>
</evidence>
<dbReference type="Proteomes" id="UP000240536">
    <property type="component" value="Segment"/>
</dbReference>
<proteinExistence type="predicted"/>